<evidence type="ECO:0000313" key="4">
    <source>
        <dbReference type="Proteomes" id="UP000194161"/>
    </source>
</evidence>
<feature type="region of interest" description="Disordered" evidence="1">
    <location>
        <begin position="564"/>
        <end position="583"/>
    </location>
</feature>
<dbReference type="Pfam" id="PF02738">
    <property type="entry name" value="MoCoBD_1"/>
    <property type="match status" value="1"/>
</dbReference>
<dbReference type="InterPro" id="IPR052516">
    <property type="entry name" value="N-heterocyclic_Hydroxylase"/>
</dbReference>
<organism evidence="3 4">
    <name type="scientific">Bordetella genomosp. 13</name>
    <dbReference type="NCBI Taxonomy" id="463040"/>
    <lineage>
        <taxon>Bacteria</taxon>
        <taxon>Pseudomonadati</taxon>
        <taxon>Pseudomonadota</taxon>
        <taxon>Betaproteobacteria</taxon>
        <taxon>Burkholderiales</taxon>
        <taxon>Alcaligenaceae</taxon>
        <taxon>Bordetella</taxon>
    </lineage>
</organism>
<dbReference type="Pfam" id="PF20256">
    <property type="entry name" value="MoCoBD_2"/>
    <property type="match status" value="2"/>
</dbReference>
<name>A0A1W6Z9U7_9BORD</name>
<dbReference type="InterPro" id="IPR012368">
    <property type="entry name" value="OxRdtase_Mopterin-bd_su_IorB"/>
</dbReference>
<feature type="domain" description="Aldehyde oxidase/xanthine dehydrogenase a/b hammerhead" evidence="2">
    <location>
        <begin position="206"/>
        <end position="292"/>
    </location>
</feature>
<dbReference type="AlphaFoldDB" id="A0A1W6Z9U7"/>
<dbReference type="Gene3D" id="3.90.1170.50">
    <property type="entry name" value="Aldehyde oxidase/xanthine dehydrogenase, a/b hammerhead"/>
    <property type="match status" value="1"/>
</dbReference>
<evidence type="ECO:0000259" key="2">
    <source>
        <dbReference type="SMART" id="SM01008"/>
    </source>
</evidence>
<dbReference type="GO" id="GO:0016491">
    <property type="term" value="F:oxidoreductase activity"/>
    <property type="evidence" value="ECO:0007669"/>
    <property type="project" value="InterPro"/>
</dbReference>
<reference evidence="3 4" key="1">
    <citation type="submission" date="2017-05" db="EMBL/GenBank/DDBJ databases">
        <title>Complete and WGS of Bordetella genogroups.</title>
        <authorList>
            <person name="Spilker T."/>
            <person name="LiPuma J."/>
        </authorList>
    </citation>
    <scope>NUCLEOTIDE SEQUENCE [LARGE SCALE GENOMIC DNA]</scope>
    <source>
        <strain evidence="3 4">AU7206</strain>
    </source>
</reference>
<dbReference type="PANTHER" id="PTHR47495:SF1">
    <property type="entry name" value="BLL3820 PROTEIN"/>
    <property type="match status" value="1"/>
</dbReference>
<dbReference type="EMBL" id="CP021111">
    <property type="protein sequence ID" value="ARP94015.1"/>
    <property type="molecule type" value="Genomic_DNA"/>
</dbReference>
<dbReference type="Gene3D" id="3.30.365.10">
    <property type="entry name" value="Aldehyde oxidase/xanthine dehydrogenase, molybdopterin binding domain"/>
    <property type="match status" value="4"/>
</dbReference>
<dbReference type="OrthoDB" id="6073217at2"/>
<dbReference type="InterPro" id="IPR000674">
    <property type="entry name" value="Ald_Oxase/Xan_DH_a/b"/>
</dbReference>
<proteinExistence type="predicted"/>
<dbReference type="InterPro" id="IPR036856">
    <property type="entry name" value="Ald_Oxase/Xan_DH_a/b_sf"/>
</dbReference>
<feature type="region of interest" description="Disordered" evidence="1">
    <location>
        <begin position="1"/>
        <end position="38"/>
    </location>
</feature>
<dbReference type="InterPro" id="IPR037165">
    <property type="entry name" value="AldOxase/xan_DH_Mopterin-bd_sf"/>
</dbReference>
<evidence type="ECO:0000256" key="1">
    <source>
        <dbReference type="SAM" id="MobiDB-lite"/>
    </source>
</evidence>
<dbReference type="STRING" id="463040.CAL15_06245"/>
<keyword evidence="4" id="KW-1185">Reference proteome</keyword>
<dbReference type="KEGG" id="bgm:CAL15_06245"/>
<accession>A0A1W6Z9U7</accession>
<evidence type="ECO:0000313" key="3">
    <source>
        <dbReference type="EMBL" id="ARP94015.1"/>
    </source>
</evidence>
<protein>
    <submittedName>
        <fullName evidence="3">Aldehyde dehydrogenase</fullName>
    </submittedName>
</protein>
<gene>
    <name evidence="3" type="ORF">CAL15_06245</name>
</gene>
<dbReference type="InterPro" id="IPR046867">
    <property type="entry name" value="AldOxase/xan_DH_MoCoBD2"/>
</dbReference>
<dbReference type="PANTHER" id="PTHR47495">
    <property type="entry name" value="ALDEHYDE DEHYDROGENASE"/>
    <property type="match status" value="1"/>
</dbReference>
<dbReference type="PIRSF" id="PIRSF036389">
    <property type="entry name" value="IOR_B"/>
    <property type="match status" value="1"/>
</dbReference>
<dbReference type="Proteomes" id="UP000194161">
    <property type="component" value="Chromosome"/>
</dbReference>
<dbReference type="SUPFAM" id="SSF54665">
    <property type="entry name" value="CO dehydrogenase molybdoprotein N-domain-like"/>
    <property type="match status" value="1"/>
</dbReference>
<dbReference type="InterPro" id="IPR008274">
    <property type="entry name" value="AldOxase/xan_DH_MoCoBD1"/>
</dbReference>
<sequence>MSQTDHAVTGFPLETATPRDAPVSRERLNAQGEPPPRHAVNRVARNRVDTYIEITDQGEVIAVNGHVDLGTGVRTAFAQIVAEELDVPLARVRMVLGDTDRSPDQGPTTASASIQSAAVPMRRAAAQVRQALLARAASRWNCAVDALAVAEGVVRGPGGACATYAELARGQRFDLDVDADVPLKPSDQYRIVGRSVPRVDIPDKVTGGLVFVHDLRVPGMLHARMVRPPYRGRDAGAMIGQSLLSVDRDSVAHIPGLVAVVVKGDFVGVVARREEHAIRAARQLIVQWRTPPALPDLNDPESAVRANPSAERLLRETGDVDAALQRSEGAHAATYVWPYQMHGSIGPSCAVADYRDGAITVWSGTQNPHFLHVDIMTLLGLPDAAVRIVRMEASGCYGRNCADDAAAEAALLSREVGAPVRLQLMREEEHSWEPKGTTQVMDVRGAVTGPDTLAYAFTNRYPSNNAPVLALMQTGTLPADPIVEHKGDRTVVPQYRCSDARIAVQDMAPIVRAAWMRGVSALPNVFSHESFIDELAFRHGEDPLAFRLRFMEDARARELSQAVAARAGWQPGPSPRRAADPRRPHIRLGRGFAQHQYVHGTFPGVGSAYCAWVCDVEVDMRTGVVRVAKVWVGYDCGMVINPAGVRHQIHGNVIQSVSRALIEQVAFDQSGVVSREWGAYPILRFGDLPEVDVLIMPAQDRPPLGAGESASVPSAAAIANAIFDATGVRLRRAPFDAARLRRALEEAA</sequence>
<dbReference type="RefSeq" id="WP_086077785.1">
    <property type="nucleotide sequence ID" value="NZ_CP021111.1"/>
</dbReference>
<dbReference type="SUPFAM" id="SSF56003">
    <property type="entry name" value="Molybdenum cofactor-binding domain"/>
    <property type="match status" value="2"/>
</dbReference>
<dbReference type="SMART" id="SM01008">
    <property type="entry name" value="Ald_Xan_dh_C"/>
    <property type="match status" value="1"/>
</dbReference>